<dbReference type="EMBL" id="CP035733">
    <property type="protein sequence ID" value="QGY82279.1"/>
    <property type="molecule type" value="Genomic_DNA"/>
</dbReference>
<keyword evidence="4" id="KW-1185">Reference proteome</keyword>
<gene>
    <name evidence="3" type="ORF">EUU25_12000</name>
</gene>
<feature type="domain" description="Predicted 3'-5' exonuclease PolB-like" evidence="2">
    <location>
        <begin position="66"/>
        <end position="238"/>
    </location>
</feature>
<dbReference type="Proteomes" id="UP000428803">
    <property type="component" value="Chromosome"/>
</dbReference>
<feature type="region of interest" description="Disordered" evidence="1">
    <location>
        <begin position="39"/>
        <end position="58"/>
    </location>
</feature>
<sequence length="293" mass="32966">MQPTQTREPARPRSYVVLDLESAVLDESGHQRYQLMERWKPNNEAPSRRGYKRSEDPLKTPRWPFQTITTSSVMTLIEHLDGNFDIATFETFSAPDLDEREVVKGVMKSLAAAPQGAELVTFAGMMHDIPIFTLAAMRHGLSLPPAWRWLAFGGADRARHLDFARIMSGGMKMKQVHMAELLASLNIPAKISAPAFAMARHIYAGEWQLVQEGCEGDVISTALMLTRWRGLLDPLAPMEVVEDRILRRIVELRPDRSYTSTIKARRMRKFSQQLLAAANDAAILAPWLDVDAA</sequence>
<organism evidence="3 4">
    <name type="scientific">Sphingorhabdus lacus</name>
    <dbReference type="NCBI Taxonomy" id="392610"/>
    <lineage>
        <taxon>Bacteria</taxon>
        <taxon>Pseudomonadati</taxon>
        <taxon>Pseudomonadota</taxon>
        <taxon>Alphaproteobacteria</taxon>
        <taxon>Sphingomonadales</taxon>
        <taxon>Sphingomonadaceae</taxon>
        <taxon>Sphingorhabdus</taxon>
    </lineage>
</organism>
<name>A0A6I6L8R1_9SPHN</name>
<dbReference type="KEGG" id="slaa:EUU25_12000"/>
<evidence type="ECO:0000313" key="3">
    <source>
        <dbReference type="EMBL" id="QGY82279.1"/>
    </source>
</evidence>
<evidence type="ECO:0000313" key="4">
    <source>
        <dbReference type="Proteomes" id="UP000428803"/>
    </source>
</evidence>
<dbReference type="InterPro" id="IPR019288">
    <property type="entry name" value="3'-5'_exonuclease_PolB-like"/>
</dbReference>
<dbReference type="Pfam" id="PF10108">
    <property type="entry name" value="DNA_pol_B_exo2"/>
    <property type="match status" value="1"/>
</dbReference>
<proteinExistence type="predicted"/>
<dbReference type="AlphaFoldDB" id="A0A6I6L8R1"/>
<dbReference type="OrthoDB" id="7426030at2"/>
<evidence type="ECO:0000259" key="2">
    <source>
        <dbReference type="Pfam" id="PF10108"/>
    </source>
</evidence>
<reference evidence="4" key="1">
    <citation type="submission" date="2019-01" db="EMBL/GenBank/DDBJ databases">
        <title>Sphingorhabdus lacus sp.nov., isolated from an oligotrophic freshwater lake.</title>
        <authorList>
            <person name="Park M."/>
        </authorList>
    </citation>
    <scope>NUCLEOTIDE SEQUENCE [LARGE SCALE GENOMIC DNA]</scope>
    <source>
        <strain evidence="4">IMCC1753</strain>
    </source>
</reference>
<evidence type="ECO:0000256" key="1">
    <source>
        <dbReference type="SAM" id="MobiDB-lite"/>
    </source>
</evidence>
<accession>A0A6I6L8R1</accession>
<protein>
    <recommendedName>
        <fullName evidence="2">Predicted 3'-5' exonuclease PolB-like domain-containing protein</fullName>
    </recommendedName>
</protein>